<feature type="region of interest" description="Disordered" evidence="5">
    <location>
        <begin position="177"/>
        <end position="293"/>
    </location>
</feature>
<dbReference type="EMBL" id="CP134188">
    <property type="protein sequence ID" value="WPB03971.1"/>
    <property type="molecule type" value="Genomic_DNA"/>
</dbReference>
<evidence type="ECO:0000313" key="9">
    <source>
        <dbReference type="Proteomes" id="UP000230605"/>
    </source>
</evidence>
<dbReference type="OrthoDB" id="27975at2759"/>
<organism evidence="7 9">
    <name type="scientific">Cercospora beticola</name>
    <name type="common">Sugarbeet leaf spot fungus</name>
    <dbReference type="NCBI Taxonomy" id="122368"/>
    <lineage>
        <taxon>Eukaryota</taxon>
        <taxon>Fungi</taxon>
        <taxon>Dikarya</taxon>
        <taxon>Ascomycota</taxon>
        <taxon>Pezizomycotina</taxon>
        <taxon>Dothideomycetes</taxon>
        <taxon>Dothideomycetidae</taxon>
        <taxon>Mycosphaerellales</taxon>
        <taxon>Mycosphaerellaceae</taxon>
        <taxon>Cercospora</taxon>
    </lineage>
</organism>
<evidence type="ECO:0000313" key="8">
    <source>
        <dbReference type="EMBL" id="WPB03971.1"/>
    </source>
</evidence>
<name>A0A2G5IDJ2_CERBT</name>
<dbReference type="Proteomes" id="UP000230605">
    <property type="component" value="Chromosome 10"/>
</dbReference>
<evidence type="ECO:0000313" key="7">
    <source>
        <dbReference type="EMBL" id="PIB02918.1"/>
    </source>
</evidence>
<dbReference type="AlphaFoldDB" id="A0A2G5IDJ2"/>
<dbReference type="Proteomes" id="UP001302367">
    <property type="component" value="Chromosome 5"/>
</dbReference>
<protein>
    <recommendedName>
        <fullName evidence="6">SP-RING-type domain-containing protein</fullName>
    </recommendedName>
</protein>
<dbReference type="GO" id="GO:0061665">
    <property type="term" value="F:SUMO ligase activity"/>
    <property type="evidence" value="ECO:0007669"/>
    <property type="project" value="TreeGrafter"/>
</dbReference>
<sequence length="1041" mass="114949">MLAPAGPVAKRKRLEGPIPHAIAETNAGQQDRWTSKRRDISVHAAPAAPTAQNALSTTNVVISLDEDDDFNGQEAPIAPARHFDAFEAGALGSHTMDSSPVHAPELVRYMIPETALPSVHLPARKPMDPTTRSAPSLPSPAPSDENTNSPTLAENQLNALRSRQLSGQQRLSMDHNIVTNIRPPVPRSPLTVQSPGLPRQQLPQPSVSNPSPLPRAGAAPTPATLRHQSTAHAQPALPSPQLVPQSQTLHQRRSFQGHPPRRQLSGTTLLSNAPPLQSPPIASAGHGHPRQLQHVTQIPAASRVPKQTLLARIGTKTAELHAVLSNVDHGRLKLLRDAVEKEDWFYQILSQIFCLHSVMPSLLPKSLKDVPKGSWDAVEGLICSNDLVNKELLNFFADFPEPIMEIYSGSLNIREVYEQRARSVKAFLAALPQFWVLMLHKGFDMLAPPLVEDMVDVLRLHSIVLQTTCFRATARRFWGLEDTAGTEAIIRLHELDQQAYPYIMQGWRRNEQEKLQALAAFRSLFTTWNNYQQQRQQLGGASDTLPAFSIPPEIEAVFRMMPPSLASKLQPQQQRQQILPRSVHQQSQSPIQQSPLQTRAPSQMWAQPQPHVNMPPPSPMLASSGGQTPLQSPVFAGQSHGVRAMPSPNVPTNPAARSGQARFVKTRVFPTFEETPRPQPTHPDSNRSALHQAYLRSPILKASDPDVDASKLFRHVVGYALPPATIRKKLSVQVATFDLSHTTFGRIPQTVSSTIPGAPKVRTINENSVLYRLRCCAIPAAGYTTESSWVVADNTWPEELSFELNGVQLDCRRKLHHGRYLPIDVTSYVLSGENKLKILNSRLADDKRKFDFAVAVEEIGITSYDSIKQNLGLISEQDSLTAIKKALSGSDDDADDEIAVTSSNMTISMVEPLSQARLVDTPVRGVNCLHKDVFDLDVFLSVCKRQKPDWPAVVDCWRCPLCRGDVRPQTLIVDEFLVNVRAELERRNAMGTKAIIVDADGNWKPKLEERTGVRSPSLEREEGSRRASAGPPKGVEIIELD</sequence>
<dbReference type="PROSITE" id="PS51044">
    <property type="entry name" value="ZF_SP_RING"/>
    <property type="match status" value="1"/>
</dbReference>
<keyword evidence="3" id="KW-0862">Zinc</keyword>
<gene>
    <name evidence="7" type="ORF">CB0940_11626</name>
    <name evidence="8" type="ORF">RHO25_008615</name>
</gene>
<evidence type="ECO:0000313" key="10">
    <source>
        <dbReference type="Proteomes" id="UP001302367"/>
    </source>
</evidence>
<evidence type="ECO:0000256" key="5">
    <source>
        <dbReference type="SAM" id="MobiDB-lite"/>
    </source>
</evidence>
<proteinExistence type="predicted"/>
<evidence type="ECO:0000256" key="4">
    <source>
        <dbReference type="PROSITE-ProRule" id="PRU00452"/>
    </source>
</evidence>
<dbReference type="GO" id="GO:0000785">
    <property type="term" value="C:chromatin"/>
    <property type="evidence" value="ECO:0007669"/>
    <property type="project" value="TreeGrafter"/>
</dbReference>
<feature type="compositionally biased region" description="Low complexity" evidence="5">
    <location>
        <begin position="569"/>
        <end position="597"/>
    </location>
</feature>
<dbReference type="InterPro" id="IPR013083">
    <property type="entry name" value="Znf_RING/FYVE/PHD"/>
</dbReference>
<feature type="compositionally biased region" description="Basic and acidic residues" evidence="5">
    <location>
        <begin position="1008"/>
        <end position="1025"/>
    </location>
</feature>
<dbReference type="Pfam" id="PF02891">
    <property type="entry name" value="zf-MIZ"/>
    <property type="match status" value="1"/>
</dbReference>
<keyword evidence="2 4" id="KW-0863">Zinc-finger</keyword>
<reference evidence="8 10" key="2">
    <citation type="submission" date="2023-09" db="EMBL/GenBank/DDBJ databases">
        <title>Complete-Gapless Cercospora beticola genome.</title>
        <authorList>
            <person name="Wyatt N.A."/>
            <person name="Spanner R.E."/>
            <person name="Bolton M.D."/>
        </authorList>
    </citation>
    <scope>NUCLEOTIDE SEQUENCE [LARGE SCALE GENOMIC DNA]</scope>
    <source>
        <strain evidence="8">Cb09-40</strain>
    </source>
</reference>
<dbReference type="InterPro" id="IPR004181">
    <property type="entry name" value="Znf_MIZ"/>
</dbReference>
<feature type="region of interest" description="Disordered" evidence="5">
    <location>
        <begin position="1008"/>
        <end position="1041"/>
    </location>
</feature>
<feature type="compositionally biased region" description="Polar residues" evidence="5">
    <location>
        <begin position="264"/>
        <end position="275"/>
    </location>
</feature>
<feature type="region of interest" description="Disordered" evidence="5">
    <location>
        <begin position="120"/>
        <end position="151"/>
    </location>
</feature>
<evidence type="ECO:0000256" key="3">
    <source>
        <dbReference type="ARBA" id="ARBA00022833"/>
    </source>
</evidence>
<evidence type="ECO:0000259" key="6">
    <source>
        <dbReference type="PROSITE" id="PS51044"/>
    </source>
</evidence>
<dbReference type="Gene3D" id="3.30.40.10">
    <property type="entry name" value="Zinc/RING finger domain, C3HC4 (zinc finger)"/>
    <property type="match status" value="1"/>
</dbReference>
<dbReference type="GO" id="GO:0016925">
    <property type="term" value="P:protein sumoylation"/>
    <property type="evidence" value="ECO:0007669"/>
    <property type="project" value="TreeGrafter"/>
</dbReference>
<feature type="compositionally biased region" description="Basic residues" evidence="5">
    <location>
        <begin position="250"/>
        <end position="261"/>
    </location>
</feature>
<dbReference type="PANTHER" id="PTHR10782:SF4">
    <property type="entry name" value="TONALLI, ISOFORM E"/>
    <property type="match status" value="1"/>
</dbReference>
<evidence type="ECO:0000256" key="2">
    <source>
        <dbReference type="ARBA" id="ARBA00022771"/>
    </source>
</evidence>
<feature type="domain" description="SP-RING-type" evidence="6">
    <location>
        <begin position="894"/>
        <end position="986"/>
    </location>
</feature>
<feature type="region of interest" description="Disordered" evidence="5">
    <location>
        <begin position="567"/>
        <end position="607"/>
    </location>
</feature>
<dbReference type="GO" id="GO:0008270">
    <property type="term" value="F:zinc ion binding"/>
    <property type="evidence" value="ECO:0007669"/>
    <property type="project" value="UniProtKB-KW"/>
</dbReference>
<feature type="region of interest" description="Disordered" evidence="5">
    <location>
        <begin position="1"/>
        <end position="36"/>
    </location>
</feature>
<dbReference type="PANTHER" id="PTHR10782">
    <property type="entry name" value="ZINC FINGER MIZ DOMAIN-CONTAINING PROTEIN"/>
    <property type="match status" value="1"/>
</dbReference>
<dbReference type="EMBL" id="LKMD01000099">
    <property type="protein sequence ID" value="PIB02918.1"/>
    <property type="molecule type" value="Genomic_DNA"/>
</dbReference>
<evidence type="ECO:0000256" key="1">
    <source>
        <dbReference type="ARBA" id="ARBA00022723"/>
    </source>
</evidence>
<accession>A0A2G5IDJ2</accession>
<keyword evidence="10" id="KW-1185">Reference proteome</keyword>
<keyword evidence="1" id="KW-0479">Metal-binding</keyword>
<reference evidence="7 9" key="1">
    <citation type="submission" date="2015-10" db="EMBL/GenBank/DDBJ databases">
        <title>The cercosporin biosynthetic gene cluster was horizontally transferred to several fungal lineages and shown to be expanded in Cercospora beticola based on microsynteny with recipient genomes.</title>
        <authorList>
            <person name="De Jonge R."/>
            <person name="Ebert M.K."/>
            <person name="Suttle J.C."/>
            <person name="Jurick Ii W.M."/>
            <person name="Secor G.A."/>
            <person name="Thomma B.P."/>
            <person name="Van De Peer Y."/>
            <person name="Bolton M.D."/>
        </authorList>
    </citation>
    <scope>NUCLEOTIDE SEQUENCE [LARGE SCALE GENOMIC DNA]</scope>
    <source>
        <strain evidence="7 9">09-40</strain>
    </source>
</reference>
<feature type="compositionally biased region" description="Polar residues" evidence="5">
    <location>
        <begin position="201"/>
        <end position="210"/>
    </location>
</feature>